<proteinExistence type="predicted"/>
<evidence type="ECO:0000256" key="1">
    <source>
        <dbReference type="ARBA" id="ARBA00004123"/>
    </source>
</evidence>
<dbReference type="PROSITE" id="PS00463">
    <property type="entry name" value="ZN2_CY6_FUNGAL_1"/>
    <property type="match status" value="1"/>
</dbReference>
<dbReference type="GO" id="GO:0000981">
    <property type="term" value="F:DNA-binding transcription factor activity, RNA polymerase II-specific"/>
    <property type="evidence" value="ECO:0007669"/>
    <property type="project" value="InterPro"/>
</dbReference>
<dbReference type="InterPro" id="IPR001138">
    <property type="entry name" value="Zn2Cys6_DnaBD"/>
</dbReference>
<name>A0A383V1E9_BLUHO</name>
<dbReference type="Pfam" id="PF00172">
    <property type="entry name" value="Zn_clus"/>
    <property type="match status" value="1"/>
</dbReference>
<feature type="domain" description="Zn(2)-C6 fungal-type" evidence="9">
    <location>
        <begin position="85"/>
        <end position="114"/>
    </location>
</feature>
<evidence type="ECO:0000256" key="8">
    <source>
        <dbReference type="SAM" id="MobiDB-lite"/>
    </source>
</evidence>
<protein>
    <recommendedName>
        <fullName evidence="9">Zn(2)-C6 fungal-type domain-containing protein</fullName>
    </recommendedName>
</protein>
<keyword evidence="5" id="KW-0238">DNA-binding</keyword>
<keyword evidence="3" id="KW-0862">Zinc</keyword>
<feature type="compositionally biased region" description="Polar residues" evidence="8">
    <location>
        <begin position="55"/>
        <end position="70"/>
    </location>
</feature>
<evidence type="ECO:0000256" key="4">
    <source>
        <dbReference type="ARBA" id="ARBA00023015"/>
    </source>
</evidence>
<dbReference type="SMART" id="SM00066">
    <property type="entry name" value="GAL4"/>
    <property type="match status" value="1"/>
</dbReference>
<organism evidence="10 11">
    <name type="scientific">Blumeria hordei</name>
    <name type="common">Barley powdery mildew</name>
    <name type="synonym">Blumeria graminis f. sp. hordei</name>
    <dbReference type="NCBI Taxonomy" id="2867405"/>
    <lineage>
        <taxon>Eukaryota</taxon>
        <taxon>Fungi</taxon>
        <taxon>Dikarya</taxon>
        <taxon>Ascomycota</taxon>
        <taxon>Pezizomycotina</taxon>
        <taxon>Leotiomycetes</taxon>
        <taxon>Erysiphales</taxon>
        <taxon>Erysiphaceae</taxon>
        <taxon>Blumeria</taxon>
    </lineage>
</organism>
<keyword evidence="7" id="KW-0539">Nucleus</keyword>
<dbReference type="Proteomes" id="UP000275772">
    <property type="component" value="Unassembled WGS sequence"/>
</dbReference>
<keyword evidence="4" id="KW-0805">Transcription regulation</keyword>
<dbReference type="CDD" id="cd00067">
    <property type="entry name" value="GAL4"/>
    <property type="match status" value="1"/>
</dbReference>
<evidence type="ECO:0000256" key="3">
    <source>
        <dbReference type="ARBA" id="ARBA00022833"/>
    </source>
</evidence>
<feature type="region of interest" description="Disordered" evidence="8">
    <location>
        <begin position="1"/>
        <end position="73"/>
    </location>
</feature>
<dbReference type="GO" id="GO:0008270">
    <property type="term" value="F:zinc ion binding"/>
    <property type="evidence" value="ECO:0007669"/>
    <property type="project" value="InterPro"/>
</dbReference>
<evidence type="ECO:0000313" key="10">
    <source>
        <dbReference type="EMBL" id="SZF05688.1"/>
    </source>
</evidence>
<accession>A0A383V1E9</accession>
<dbReference type="PROSITE" id="PS50048">
    <property type="entry name" value="ZN2_CY6_FUNGAL_2"/>
    <property type="match status" value="1"/>
</dbReference>
<dbReference type="SUPFAM" id="SSF57701">
    <property type="entry name" value="Zn2/Cys6 DNA-binding domain"/>
    <property type="match status" value="1"/>
</dbReference>
<evidence type="ECO:0000256" key="5">
    <source>
        <dbReference type="ARBA" id="ARBA00023125"/>
    </source>
</evidence>
<dbReference type="VEuPathDB" id="FungiDB:BLGHR1_16491"/>
<dbReference type="Gene3D" id="4.10.240.10">
    <property type="entry name" value="Zn(2)-C6 fungal-type DNA-binding domain"/>
    <property type="match status" value="1"/>
</dbReference>
<evidence type="ECO:0000259" key="9">
    <source>
        <dbReference type="PROSITE" id="PS50048"/>
    </source>
</evidence>
<sequence>MADFSQDTMASISSPRNDGVSPIESSLEPFSIDPDNESALIHSNTWSQQPQQPQYTRIQDQSPKSTSESPQVHIPLLKRRRVTRACDECRRKKIKCDGKQPCTHCTVYNYDCTYDQPSNRRRNPTPQYIEALENRVRQAEALLNSVFPGLDINDPKINTLIHQKNLAHHSIDQSQSQSLKDINSEANTENKGMILCSPVDGTGRLNQDGSGNWDFHGESSGIGFLHQIQERVYGFLSDDKTPLFPNSTPDMLSSCAALTFSPQPPYKPPGLPDLPLRETAEALCKAAFSKTYFLYCFVHLPTFYETLDKIYELPRDISDDSNSQFLALLFAILALGYITQKYRHDSYLRQEAQEIGMDVNEGHKYFTCARSAMDITDCRNIPQLQAILFMILYLQSTADLKVCYSYIGMAQRSAIRMGLNRNLTNECNKIECEVRRRIFWVIQKMDISISAVLGYPKVLDYDDIDQDMPIEVDDEYITKNAVLPVPGGKPSLLLQAFNAHTRLSLILAKVIRYIYPTKNVEKSVYEVSSTGYAIDHAQIHDIEDDLTHWLEKLPTSLRPGGDEGIESISTQQFLRLSYAHVQMMLYRPFLLCFSKKDSAAETRNKKSLACAAACVKVSRNIISIVRDLTKHRIMIGPCWFMINTTYFAILSLVYFVLENTDASSSPDILYDIFLGQEALGVLAHSSQAARRCLDTLKALSEKLSTKLHSISSYPVTPANKKRHVSYSTALTDGSVQSRMMSPSHSCFSLESCPSSAMTNQTSPFFVPNTTQAYTQLQAPRFDEENLTTFSLSGFKFPDSSHEINSPTNSCGIRAQNLGRSRPSLALQRRFTSQLSTGHSFPEFKPVIFPSTDPFRFESQQISPFDNGKCNSDQATNNKQQQDLFHCSTSVNEECAYGELDGQIMGPIPPYLVPVQSTPIVPTDISVTNVTNGSLIQSFNYNNEISSTGGIPELDLFSEESRGTWNEH</sequence>
<dbReference type="InterPro" id="IPR036864">
    <property type="entry name" value="Zn2-C6_fun-type_DNA-bd_sf"/>
</dbReference>
<evidence type="ECO:0000256" key="6">
    <source>
        <dbReference type="ARBA" id="ARBA00023163"/>
    </source>
</evidence>
<keyword evidence="6" id="KW-0804">Transcription</keyword>
<dbReference type="InterPro" id="IPR051711">
    <property type="entry name" value="Stress_Response_Reg"/>
</dbReference>
<dbReference type="GO" id="GO:0043565">
    <property type="term" value="F:sequence-specific DNA binding"/>
    <property type="evidence" value="ECO:0007669"/>
    <property type="project" value="TreeGrafter"/>
</dbReference>
<dbReference type="EMBL" id="UNSH01000083">
    <property type="protein sequence ID" value="SZF05688.1"/>
    <property type="molecule type" value="Genomic_DNA"/>
</dbReference>
<dbReference type="PANTHER" id="PTHR47540:SF1">
    <property type="entry name" value="ACTIVATOR OF STRESS GENES 1-RELATED"/>
    <property type="match status" value="1"/>
</dbReference>
<dbReference type="GO" id="GO:0005634">
    <property type="term" value="C:nucleus"/>
    <property type="evidence" value="ECO:0007669"/>
    <property type="project" value="UniProtKB-SubCell"/>
</dbReference>
<keyword evidence="2" id="KW-0479">Metal-binding</keyword>
<evidence type="ECO:0000256" key="2">
    <source>
        <dbReference type="ARBA" id="ARBA00022723"/>
    </source>
</evidence>
<comment type="subcellular location">
    <subcellularLocation>
        <location evidence="1">Nucleus</location>
    </subcellularLocation>
</comment>
<dbReference type="GO" id="GO:0045944">
    <property type="term" value="P:positive regulation of transcription by RNA polymerase II"/>
    <property type="evidence" value="ECO:0007669"/>
    <property type="project" value="TreeGrafter"/>
</dbReference>
<evidence type="ECO:0000256" key="7">
    <source>
        <dbReference type="ARBA" id="ARBA00023242"/>
    </source>
</evidence>
<dbReference type="AlphaFoldDB" id="A0A383V1E9"/>
<dbReference type="PANTHER" id="PTHR47540">
    <property type="entry name" value="THIAMINE REPRESSIBLE GENES REGULATORY PROTEIN THI5"/>
    <property type="match status" value="1"/>
</dbReference>
<evidence type="ECO:0000313" key="11">
    <source>
        <dbReference type="Proteomes" id="UP000275772"/>
    </source>
</evidence>
<reference evidence="10 11" key="1">
    <citation type="submission" date="2017-11" db="EMBL/GenBank/DDBJ databases">
        <authorList>
            <person name="Kracher B."/>
        </authorList>
    </citation>
    <scope>NUCLEOTIDE SEQUENCE [LARGE SCALE GENOMIC DNA]</scope>
    <source>
        <strain evidence="10 11">RACE1</strain>
    </source>
</reference>
<dbReference type="GO" id="GO:0006351">
    <property type="term" value="P:DNA-templated transcription"/>
    <property type="evidence" value="ECO:0007669"/>
    <property type="project" value="InterPro"/>
</dbReference>
<gene>
    <name evidence="10" type="ORF">BLGHR1_16491</name>
</gene>
<dbReference type="CDD" id="cd12148">
    <property type="entry name" value="fungal_TF_MHR"/>
    <property type="match status" value="1"/>
</dbReference>
<dbReference type="SMART" id="SM00906">
    <property type="entry name" value="Fungal_trans"/>
    <property type="match status" value="1"/>
</dbReference>
<dbReference type="Pfam" id="PF04082">
    <property type="entry name" value="Fungal_trans"/>
    <property type="match status" value="1"/>
</dbReference>
<dbReference type="InterPro" id="IPR007219">
    <property type="entry name" value="XnlR_reg_dom"/>
</dbReference>
<feature type="compositionally biased region" description="Polar residues" evidence="8">
    <location>
        <begin position="1"/>
        <end position="16"/>
    </location>
</feature>